<reference evidence="2" key="1">
    <citation type="journal article" date="2017" name="Plant J.">
        <title>The pomegranate (Punica granatum L.) genome and the genomics of punicalagin biosynthesis.</title>
        <authorList>
            <person name="Qin G."/>
            <person name="Xu C."/>
            <person name="Ming R."/>
            <person name="Tang H."/>
            <person name="Guyot R."/>
            <person name="Kramer E.M."/>
            <person name="Hu Y."/>
            <person name="Yi X."/>
            <person name="Qi Y."/>
            <person name="Xu X."/>
            <person name="Gao Z."/>
            <person name="Pan H."/>
            <person name="Jian J."/>
            <person name="Tian Y."/>
            <person name="Yue Z."/>
            <person name="Xu Y."/>
        </authorList>
    </citation>
    <scope>NUCLEOTIDE SEQUENCE [LARGE SCALE GENOMIC DNA]</scope>
    <source>
        <strain evidence="2">cv. Dabenzi</strain>
    </source>
</reference>
<gene>
    <name evidence="1" type="ORF">CDL15_Pgr027792</name>
</gene>
<dbReference type="Proteomes" id="UP000197138">
    <property type="component" value="Unassembled WGS sequence"/>
</dbReference>
<proteinExistence type="predicted"/>
<sequence>MFYGAQMKDNIGMKPWMGEFRHSILNTRTMRNIFPLWDYADMTIGQETRGTFPEYGIGTGRCGDLAIWLSKLRSSVISTARWITQQPSAG</sequence>
<dbReference type="AlphaFoldDB" id="A0A218XIG7"/>
<protein>
    <submittedName>
        <fullName evidence="1">Uncharacterized protein</fullName>
    </submittedName>
</protein>
<evidence type="ECO:0000313" key="2">
    <source>
        <dbReference type="Proteomes" id="UP000197138"/>
    </source>
</evidence>
<dbReference type="EMBL" id="MTKT01001287">
    <property type="protein sequence ID" value="OWM85005.1"/>
    <property type="molecule type" value="Genomic_DNA"/>
</dbReference>
<evidence type="ECO:0000313" key="1">
    <source>
        <dbReference type="EMBL" id="OWM85005.1"/>
    </source>
</evidence>
<organism evidence="1 2">
    <name type="scientific">Punica granatum</name>
    <name type="common">Pomegranate</name>
    <dbReference type="NCBI Taxonomy" id="22663"/>
    <lineage>
        <taxon>Eukaryota</taxon>
        <taxon>Viridiplantae</taxon>
        <taxon>Streptophyta</taxon>
        <taxon>Embryophyta</taxon>
        <taxon>Tracheophyta</taxon>
        <taxon>Spermatophyta</taxon>
        <taxon>Magnoliopsida</taxon>
        <taxon>eudicotyledons</taxon>
        <taxon>Gunneridae</taxon>
        <taxon>Pentapetalae</taxon>
        <taxon>rosids</taxon>
        <taxon>malvids</taxon>
        <taxon>Myrtales</taxon>
        <taxon>Lythraceae</taxon>
        <taxon>Punica</taxon>
    </lineage>
</organism>
<comment type="caution">
    <text evidence="1">The sequence shown here is derived from an EMBL/GenBank/DDBJ whole genome shotgun (WGS) entry which is preliminary data.</text>
</comment>
<accession>A0A218XIG7</accession>
<name>A0A218XIG7_PUNGR</name>